<evidence type="ECO:0000313" key="2">
    <source>
        <dbReference type="Proteomes" id="UP000251558"/>
    </source>
</evidence>
<accession>A0A330HP46</accession>
<reference evidence="1 2" key="1">
    <citation type="submission" date="2018-07" db="EMBL/GenBank/DDBJ databases">
        <title>Diversity of Mesorhizobium strains in Brazil.</title>
        <authorList>
            <person name="Helene L.C.F."/>
            <person name="Dall'Agnol R."/>
            <person name="Delamuta J.R.M."/>
            <person name="Hungria M."/>
        </authorList>
    </citation>
    <scope>NUCLEOTIDE SEQUENCE [LARGE SCALE GENOMIC DNA]</scope>
    <source>
        <strain evidence="1 2">AC99b</strain>
    </source>
</reference>
<keyword evidence="2" id="KW-1185">Reference proteome</keyword>
<proteinExistence type="predicted"/>
<evidence type="ECO:0000313" key="1">
    <source>
        <dbReference type="EMBL" id="RAZ88504.1"/>
    </source>
</evidence>
<gene>
    <name evidence="1" type="ORF">DPM33_23555</name>
</gene>
<sequence>MSDLIPAKEALARCGYKHRNSLPALIEKLGVQPVVRNGRNYFRLVDVNAYLAGTAPKAELTPEQQRQADAFNNPQAAPVFEWPASSDPVDKWWR</sequence>
<dbReference type="RefSeq" id="WP_112099792.1">
    <property type="nucleotide sequence ID" value="NZ_QMBP01000012.1"/>
</dbReference>
<organism evidence="1 2">
    <name type="scientific">Mesorhizobium hawassense</name>
    <dbReference type="NCBI Taxonomy" id="1209954"/>
    <lineage>
        <taxon>Bacteria</taxon>
        <taxon>Pseudomonadati</taxon>
        <taxon>Pseudomonadota</taxon>
        <taxon>Alphaproteobacteria</taxon>
        <taxon>Hyphomicrobiales</taxon>
        <taxon>Phyllobacteriaceae</taxon>
        <taxon>Mesorhizobium</taxon>
    </lineage>
</organism>
<dbReference type="EMBL" id="QMBP01000012">
    <property type="protein sequence ID" value="RAZ88504.1"/>
    <property type="molecule type" value="Genomic_DNA"/>
</dbReference>
<protein>
    <submittedName>
        <fullName evidence="1">Uncharacterized protein</fullName>
    </submittedName>
</protein>
<dbReference type="Proteomes" id="UP000251558">
    <property type="component" value="Unassembled WGS sequence"/>
</dbReference>
<name>A0A330HP46_9HYPH</name>
<dbReference type="AlphaFoldDB" id="A0A330HP46"/>
<comment type="caution">
    <text evidence="1">The sequence shown here is derived from an EMBL/GenBank/DDBJ whole genome shotgun (WGS) entry which is preliminary data.</text>
</comment>